<comment type="caution">
    <text evidence="2">The sequence shown here is derived from an EMBL/GenBank/DDBJ whole genome shotgun (WGS) entry which is preliminary data.</text>
</comment>
<dbReference type="Gene3D" id="3.40.30.10">
    <property type="entry name" value="Glutaredoxin"/>
    <property type="match status" value="1"/>
</dbReference>
<organism evidence="2 3">
    <name type="scientific">Staurois parvus</name>
    <dbReference type="NCBI Taxonomy" id="386267"/>
    <lineage>
        <taxon>Eukaryota</taxon>
        <taxon>Metazoa</taxon>
        <taxon>Chordata</taxon>
        <taxon>Craniata</taxon>
        <taxon>Vertebrata</taxon>
        <taxon>Euteleostomi</taxon>
        <taxon>Amphibia</taxon>
        <taxon>Batrachia</taxon>
        <taxon>Anura</taxon>
        <taxon>Neobatrachia</taxon>
        <taxon>Ranoidea</taxon>
        <taxon>Ranidae</taxon>
        <taxon>Staurois</taxon>
    </lineage>
</organism>
<protein>
    <submittedName>
        <fullName evidence="2">Uncharacterized protein</fullName>
    </submittedName>
</protein>
<name>A0ABN9C5E0_9NEOB</name>
<dbReference type="InterPro" id="IPR051033">
    <property type="entry name" value="SH3BGR"/>
</dbReference>
<evidence type="ECO:0000256" key="1">
    <source>
        <dbReference type="ARBA" id="ARBA00007764"/>
    </source>
</evidence>
<evidence type="ECO:0000313" key="2">
    <source>
        <dbReference type="EMBL" id="CAI9554974.1"/>
    </source>
</evidence>
<dbReference type="PANTHER" id="PTHR12232">
    <property type="entry name" value="SH3 DOMAIN-BINDING GLUTAMIC ACID-RICH-LIKE PROTEIN"/>
    <property type="match status" value="1"/>
</dbReference>
<proteinExistence type="inferred from homology"/>
<dbReference type="InterPro" id="IPR006993">
    <property type="entry name" value="Glut_rich_SH3-bd"/>
</dbReference>
<feature type="non-terminal residue" evidence="2">
    <location>
        <position position="1"/>
    </location>
</feature>
<keyword evidence="3" id="KW-1185">Reference proteome</keyword>
<gene>
    <name evidence="2" type="ORF">SPARVUS_LOCUS4302042</name>
</gene>
<dbReference type="InterPro" id="IPR036249">
    <property type="entry name" value="Thioredoxin-like_sf"/>
</dbReference>
<reference evidence="2" key="1">
    <citation type="submission" date="2023-05" db="EMBL/GenBank/DDBJ databases">
        <authorList>
            <person name="Stuckert A."/>
        </authorList>
    </citation>
    <scope>NUCLEOTIDE SEQUENCE</scope>
</reference>
<accession>A0ABN9C5E0</accession>
<dbReference type="Proteomes" id="UP001162483">
    <property type="component" value="Unassembled WGS sequence"/>
</dbReference>
<evidence type="ECO:0000313" key="3">
    <source>
        <dbReference type="Proteomes" id="UP001162483"/>
    </source>
</evidence>
<dbReference type="Pfam" id="PF04908">
    <property type="entry name" value="SH3BGR"/>
    <property type="match status" value="1"/>
</dbReference>
<dbReference type="SUPFAM" id="SSF52833">
    <property type="entry name" value="Thioredoxin-like"/>
    <property type="match status" value="1"/>
</dbReference>
<dbReference type="EMBL" id="CATNWA010007855">
    <property type="protein sequence ID" value="CAI9554974.1"/>
    <property type="molecule type" value="Genomic_DNA"/>
</dbReference>
<comment type="similarity">
    <text evidence="1">Belongs to the SH3BGR family.</text>
</comment>
<sequence length="110" mass="12594">SLQIKKKQQDVVGFLEANRIAFEAKDIACNDDNRKWMRENVPGEKKPENGIPLPPQIFNEEQYCGVSLQLMYKVAFSPPVRLMVCTFSPGRYHVEAPFFFNSHSDTSAEK</sequence>
<dbReference type="PANTHER" id="PTHR12232:SF1">
    <property type="entry name" value="SH3 DOMAIN-BINDING GLUTAMIC ACID-RICH PROTEIN"/>
    <property type="match status" value="1"/>
</dbReference>